<dbReference type="NCBIfam" id="NF045542">
    <property type="entry name" value="Clp_rel_HeadMat"/>
    <property type="match status" value="1"/>
</dbReference>
<name>A0A2V4B097_9PSEU</name>
<feature type="region of interest" description="Disordered" evidence="7">
    <location>
        <begin position="226"/>
        <end position="263"/>
    </location>
</feature>
<dbReference type="Gene3D" id="3.90.226.10">
    <property type="entry name" value="2-enoyl-CoA Hydratase, Chain A, domain 1"/>
    <property type="match status" value="1"/>
</dbReference>
<dbReference type="GO" id="GO:0006515">
    <property type="term" value="P:protein quality control for misfolded or incompletely synthesized proteins"/>
    <property type="evidence" value="ECO:0007669"/>
    <property type="project" value="TreeGrafter"/>
</dbReference>
<evidence type="ECO:0000313" key="9">
    <source>
        <dbReference type="Proteomes" id="UP000249915"/>
    </source>
</evidence>
<dbReference type="RefSeq" id="WP_112281427.1">
    <property type="nucleotide sequence ID" value="NZ_MASW01000002.1"/>
</dbReference>
<dbReference type="PANTHER" id="PTHR10381:SF70">
    <property type="entry name" value="ATP-DEPENDENT CLP PROTEASE PROTEOLYTIC SUBUNIT"/>
    <property type="match status" value="1"/>
</dbReference>
<dbReference type="InterPro" id="IPR023562">
    <property type="entry name" value="ClpP/TepA"/>
</dbReference>
<comment type="similarity">
    <text evidence="1 6">Belongs to the peptidase S14 family.</text>
</comment>
<keyword evidence="2" id="KW-0963">Cytoplasm</keyword>
<dbReference type="OrthoDB" id="9806592at2"/>
<dbReference type="GO" id="GO:0004252">
    <property type="term" value="F:serine-type endopeptidase activity"/>
    <property type="evidence" value="ECO:0007669"/>
    <property type="project" value="InterPro"/>
</dbReference>
<dbReference type="Proteomes" id="UP000249915">
    <property type="component" value="Unassembled WGS sequence"/>
</dbReference>
<evidence type="ECO:0000256" key="7">
    <source>
        <dbReference type="SAM" id="MobiDB-lite"/>
    </source>
</evidence>
<evidence type="ECO:0000256" key="4">
    <source>
        <dbReference type="ARBA" id="ARBA00022801"/>
    </source>
</evidence>
<reference evidence="8 9" key="1">
    <citation type="submission" date="2016-07" db="EMBL/GenBank/DDBJ databases">
        <title>Draft genome sequence of Prauserella muralis DSM 45305, isolated from a mould-covered wall in an indoor environment.</title>
        <authorList>
            <person name="Ruckert C."/>
            <person name="Albersmeier A."/>
            <person name="Jiang C.-L."/>
            <person name="Jiang Y."/>
            <person name="Kalinowski J."/>
            <person name="Schneider O."/>
            <person name="Winkler A."/>
            <person name="Zotchev S.B."/>
        </authorList>
    </citation>
    <scope>NUCLEOTIDE SEQUENCE [LARGE SCALE GENOMIC DNA]</scope>
    <source>
        <strain evidence="8 9">DSM 45305</strain>
    </source>
</reference>
<keyword evidence="5" id="KW-0720">Serine protease</keyword>
<sequence>MDLDPKITARVEAFLKARDSKPRPKAQQRPGRRFEYLNVTDGTPELVIYDEIWFLGVSAQDVADQLAGHRGDLHVRINSPGGDVFDGYAIYNLLAEIDGEVTVTVDGLAASAASFIAMAGDKVRMQLASQMMIHEASGFCYGNAQDMTEMADTLNVISDTIAGLYAERTGSDAEGWRTAMRAETWYSPQEAVDAGLADEIVQRQRRRDDDPPEPAAYDLSAFQFAGRVAAPEPDAPPSNPAPQPPASAFDPEKFSNALKEAFK</sequence>
<dbReference type="Pfam" id="PF00574">
    <property type="entry name" value="CLP_protease"/>
    <property type="match status" value="1"/>
</dbReference>
<dbReference type="InterPro" id="IPR029045">
    <property type="entry name" value="ClpP/crotonase-like_dom_sf"/>
</dbReference>
<dbReference type="EMBL" id="MASW01000002">
    <property type="protein sequence ID" value="PXY27427.1"/>
    <property type="molecule type" value="Genomic_DNA"/>
</dbReference>
<evidence type="ECO:0000256" key="5">
    <source>
        <dbReference type="ARBA" id="ARBA00022825"/>
    </source>
</evidence>
<dbReference type="AlphaFoldDB" id="A0A2V4B097"/>
<evidence type="ECO:0000313" key="8">
    <source>
        <dbReference type="EMBL" id="PXY27427.1"/>
    </source>
</evidence>
<protein>
    <recommendedName>
        <fullName evidence="6">ATP-dependent Clp protease proteolytic subunit</fullName>
    </recommendedName>
</protein>
<dbReference type="GO" id="GO:0009368">
    <property type="term" value="C:endopeptidase Clp complex"/>
    <property type="evidence" value="ECO:0007669"/>
    <property type="project" value="TreeGrafter"/>
</dbReference>
<keyword evidence="9" id="KW-1185">Reference proteome</keyword>
<dbReference type="PANTHER" id="PTHR10381">
    <property type="entry name" value="ATP-DEPENDENT CLP PROTEASE PROTEOLYTIC SUBUNIT"/>
    <property type="match status" value="1"/>
</dbReference>
<keyword evidence="3" id="KW-0645">Protease</keyword>
<dbReference type="PRINTS" id="PR00127">
    <property type="entry name" value="CLPPROTEASEP"/>
</dbReference>
<evidence type="ECO:0000256" key="2">
    <source>
        <dbReference type="ARBA" id="ARBA00022490"/>
    </source>
</evidence>
<comment type="caution">
    <text evidence="8">The sequence shown here is derived from an EMBL/GenBank/DDBJ whole genome shotgun (WGS) entry which is preliminary data.</text>
</comment>
<evidence type="ECO:0000256" key="1">
    <source>
        <dbReference type="ARBA" id="ARBA00007039"/>
    </source>
</evidence>
<proteinExistence type="inferred from homology"/>
<evidence type="ECO:0000256" key="6">
    <source>
        <dbReference type="RuleBase" id="RU003567"/>
    </source>
</evidence>
<dbReference type="SUPFAM" id="SSF52096">
    <property type="entry name" value="ClpP/crotonase"/>
    <property type="match status" value="1"/>
</dbReference>
<keyword evidence="4" id="KW-0378">Hydrolase</keyword>
<evidence type="ECO:0000256" key="3">
    <source>
        <dbReference type="ARBA" id="ARBA00022670"/>
    </source>
</evidence>
<dbReference type="GO" id="GO:0051117">
    <property type="term" value="F:ATPase binding"/>
    <property type="evidence" value="ECO:0007669"/>
    <property type="project" value="TreeGrafter"/>
</dbReference>
<organism evidence="8 9">
    <name type="scientific">Prauserella muralis</name>
    <dbReference type="NCBI Taxonomy" id="588067"/>
    <lineage>
        <taxon>Bacteria</taxon>
        <taxon>Bacillati</taxon>
        <taxon>Actinomycetota</taxon>
        <taxon>Actinomycetes</taxon>
        <taxon>Pseudonocardiales</taxon>
        <taxon>Pseudonocardiaceae</taxon>
        <taxon>Prauserella</taxon>
    </lineage>
</organism>
<dbReference type="GO" id="GO:0004176">
    <property type="term" value="F:ATP-dependent peptidase activity"/>
    <property type="evidence" value="ECO:0007669"/>
    <property type="project" value="InterPro"/>
</dbReference>
<dbReference type="CDD" id="cd07016">
    <property type="entry name" value="S14_ClpP_1"/>
    <property type="match status" value="1"/>
</dbReference>
<accession>A0A2V4B097</accession>
<gene>
    <name evidence="8" type="ORF">BAY60_13410</name>
</gene>
<feature type="compositionally biased region" description="Pro residues" evidence="7">
    <location>
        <begin position="233"/>
        <end position="245"/>
    </location>
</feature>
<dbReference type="InterPro" id="IPR001907">
    <property type="entry name" value="ClpP"/>
</dbReference>